<dbReference type="RefSeq" id="WP_311633294.1">
    <property type="nucleotide sequence ID" value="NZ_JAVREN010000065.1"/>
</dbReference>
<keyword evidence="2" id="KW-1185">Reference proteome</keyword>
<name>A0ABU2LFF7_9ACTN</name>
<evidence type="ECO:0000313" key="2">
    <source>
        <dbReference type="Proteomes" id="UP001183388"/>
    </source>
</evidence>
<organism evidence="1 2">
    <name type="scientific">Streptomyces boetiae</name>
    <dbReference type="NCBI Taxonomy" id="3075541"/>
    <lineage>
        <taxon>Bacteria</taxon>
        <taxon>Bacillati</taxon>
        <taxon>Actinomycetota</taxon>
        <taxon>Actinomycetes</taxon>
        <taxon>Kitasatosporales</taxon>
        <taxon>Streptomycetaceae</taxon>
        <taxon>Streptomyces</taxon>
    </lineage>
</organism>
<sequence length="143" mass="15891">MTNAQDTPGSRPDLVVSDQALNDLRNRLSQIREAFESEGNYSFRVQGLGYLPDMHGGAFTASQRLSNIAFLARQRLVALMDLQQQAIELVEIATAISARGYQNVEEEQRRRLGEITAQFEELYAPPPAVGPILPGYMPRRGEG</sequence>
<reference evidence="2" key="1">
    <citation type="submission" date="2023-07" db="EMBL/GenBank/DDBJ databases">
        <title>30 novel species of actinomycetes from the DSMZ collection.</title>
        <authorList>
            <person name="Nouioui I."/>
        </authorList>
    </citation>
    <scope>NUCLEOTIDE SEQUENCE [LARGE SCALE GENOMIC DNA]</scope>
    <source>
        <strain evidence="2">DSM 44917</strain>
    </source>
</reference>
<evidence type="ECO:0000313" key="1">
    <source>
        <dbReference type="EMBL" id="MDT0310323.1"/>
    </source>
</evidence>
<gene>
    <name evidence="1" type="ORF">RM780_25725</name>
</gene>
<proteinExistence type="predicted"/>
<dbReference type="Proteomes" id="UP001183388">
    <property type="component" value="Unassembled WGS sequence"/>
</dbReference>
<protein>
    <submittedName>
        <fullName evidence="1">Uncharacterized protein</fullName>
    </submittedName>
</protein>
<comment type="caution">
    <text evidence="1">The sequence shown here is derived from an EMBL/GenBank/DDBJ whole genome shotgun (WGS) entry which is preliminary data.</text>
</comment>
<dbReference type="EMBL" id="JAVREN010000065">
    <property type="protein sequence ID" value="MDT0310323.1"/>
    <property type="molecule type" value="Genomic_DNA"/>
</dbReference>
<accession>A0ABU2LFF7</accession>